<reference evidence="1 2" key="1">
    <citation type="submission" date="2020-08" db="EMBL/GenBank/DDBJ databases">
        <authorList>
            <person name="Koutsovoulos G."/>
            <person name="Danchin GJ E."/>
        </authorList>
    </citation>
    <scope>NUCLEOTIDE SEQUENCE [LARGE SCALE GENOMIC DNA]</scope>
</reference>
<organism evidence="1 2">
    <name type="scientific">Meloidogyne enterolobii</name>
    <name type="common">Root-knot nematode worm</name>
    <name type="synonym">Meloidogyne mayaguensis</name>
    <dbReference type="NCBI Taxonomy" id="390850"/>
    <lineage>
        <taxon>Eukaryota</taxon>
        <taxon>Metazoa</taxon>
        <taxon>Ecdysozoa</taxon>
        <taxon>Nematoda</taxon>
        <taxon>Chromadorea</taxon>
        <taxon>Rhabditida</taxon>
        <taxon>Tylenchina</taxon>
        <taxon>Tylenchomorpha</taxon>
        <taxon>Tylenchoidea</taxon>
        <taxon>Meloidogynidae</taxon>
        <taxon>Meloidogyninae</taxon>
        <taxon>Meloidogyne</taxon>
    </lineage>
</organism>
<dbReference type="AlphaFoldDB" id="A0A6V7TMN8"/>
<dbReference type="Proteomes" id="UP000580250">
    <property type="component" value="Unassembled WGS sequence"/>
</dbReference>
<sequence>MDGQTQLIMYTYKKSEKRSNIHIFILTSFYCECSSSASHTLGSNRNSVVSPHA</sequence>
<evidence type="ECO:0000313" key="1">
    <source>
        <dbReference type="EMBL" id="CAD2127127.1"/>
    </source>
</evidence>
<evidence type="ECO:0000313" key="2">
    <source>
        <dbReference type="Proteomes" id="UP000580250"/>
    </source>
</evidence>
<comment type="caution">
    <text evidence="1">The sequence shown here is derived from an EMBL/GenBank/DDBJ whole genome shotgun (WGS) entry which is preliminary data.</text>
</comment>
<dbReference type="EMBL" id="CAJEWN010000005">
    <property type="protein sequence ID" value="CAD2127127.1"/>
    <property type="molecule type" value="Genomic_DNA"/>
</dbReference>
<protein>
    <submittedName>
        <fullName evidence="1">Uncharacterized protein</fullName>
    </submittedName>
</protein>
<name>A0A6V7TMN8_MELEN</name>
<gene>
    <name evidence="1" type="ORF">MENT_LOCUS1809</name>
</gene>
<proteinExistence type="predicted"/>
<accession>A0A6V7TMN8</accession>